<dbReference type="AlphaFoldDB" id="A0A6J8EW35"/>
<protein>
    <submittedName>
        <fullName evidence="2">Uncharacterized protein</fullName>
    </submittedName>
</protein>
<dbReference type="SUPFAM" id="SSF48403">
    <property type="entry name" value="Ankyrin repeat"/>
    <property type="match status" value="1"/>
</dbReference>
<feature type="region of interest" description="Disordered" evidence="1">
    <location>
        <begin position="201"/>
        <end position="262"/>
    </location>
</feature>
<dbReference type="OrthoDB" id="10387227at2759"/>
<dbReference type="Gene3D" id="1.25.40.20">
    <property type="entry name" value="Ankyrin repeat-containing domain"/>
    <property type="match status" value="1"/>
</dbReference>
<evidence type="ECO:0000313" key="3">
    <source>
        <dbReference type="Proteomes" id="UP000507470"/>
    </source>
</evidence>
<sequence>MFKHIEFILFRSLRVHTGDLLLLENESLSENSIKLEVSVQFSKTIMLVDELTYKGRDPWIYGPGTTDFLILGALVSAAMGRYATNRHQTFKILLKEFQIRMNSESFAKLLRKPLDIHGNTFFHYLMLFGDMEASNILHTNEERKYVFDVENFKKYTALDIAAYLGKRNILKVLNLRINFTKTFRDRLKRLTERGMAECYNKTSKNKNIDPPMVHKTKDDSASPEKSECEDADDEEKGEKDESKKNLILLRRTSSRRKEQHNKKEKHDINDVLCFEDFMINIVVFGKKEDYQSIIKLLT</sequence>
<feature type="compositionally biased region" description="Basic and acidic residues" evidence="1">
    <location>
        <begin position="215"/>
        <end position="228"/>
    </location>
</feature>
<accession>A0A6J8EW35</accession>
<feature type="compositionally biased region" description="Basic residues" evidence="1">
    <location>
        <begin position="252"/>
        <end position="262"/>
    </location>
</feature>
<reference evidence="2 3" key="1">
    <citation type="submission" date="2020-06" db="EMBL/GenBank/DDBJ databases">
        <authorList>
            <person name="Li R."/>
            <person name="Bekaert M."/>
        </authorList>
    </citation>
    <scope>NUCLEOTIDE SEQUENCE [LARGE SCALE GENOMIC DNA]</scope>
    <source>
        <strain evidence="3">wild</strain>
    </source>
</reference>
<keyword evidence="3" id="KW-1185">Reference proteome</keyword>
<dbReference type="Proteomes" id="UP000507470">
    <property type="component" value="Unassembled WGS sequence"/>
</dbReference>
<dbReference type="EMBL" id="CACVKT020010064">
    <property type="protein sequence ID" value="CAC5424777.1"/>
    <property type="molecule type" value="Genomic_DNA"/>
</dbReference>
<gene>
    <name evidence="2" type="ORF">MCOR_56653</name>
</gene>
<evidence type="ECO:0000313" key="2">
    <source>
        <dbReference type="EMBL" id="CAC5424777.1"/>
    </source>
</evidence>
<proteinExistence type="predicted"/>
<dbReference type="InterPro" id="IPR036770">
    <property type="entry name" value="Ankyrin_rpt-contain_sf"/>
</dbReference>
<evidence type="ECO:0000256" key="1">
    <source>
        <dbReference type="SAM" id="MobiDB-lite"/>
    </source>
</evidence>
<name>A0A6J8EW35_MYTCO</name>
<organism evidence="2 3">
    <name type="scientific">Mytilus coruscus</name>
    <name type="common">Sea mussel</name>
    <dbReference type="NCBI Taxonomy" id="42192"/>
    <lineage>
        <taxon>Eukaryota</taxon>
        <taxon>Metazoa</taxon>
        <taxon>Spiralia</taxon>
        <taxon>Lophotrochozoa</taxon>
        <taxon>Mollusca</taxon>
        <taxon>Bivalvia</taxon>
        <taxon>Autobranchia</taxon>
        <taxon>Pteriomorphia</taxon>
        <taxon>Mytilida</taxon>
        <taxon>Mytiloidea</taxon>
        <taxon>Mytilidae</taxon>
        <taxon>Mytilinae</taxon>
        <taxon>Mytilus</taxon>
    </lineage>
</organism>